<sequence>MPQANLNTSNLNTVKLNNGGAPSPGFETFMRRLRNNKPCMKIEFIEINDTVTDITQYHLSGGNFEQIKERAPDEIQAGNFDIVLSNHDNNFSEFVSGSFLDGKQYHGARIRVSLGFVFDDGSTQFEIIGVGIIDQLKMKDNLSKVTFRCRDAIKKIIDKTLRSTPSVEIPVVAANRGNGTLSTIETLPFATQAEDWTVVCTVGGADGVAAFSVTGSISGSIGPATSGAEFADTTAGLKLTIAAGIVDWAVGDTFTFSTAPIPQWNFENPAKIIWSVLTGYNWDTDTQEAWSDSVLALDRTQSDSNTEIDYLSFVDSVSKLGGTGVANDIKGFISYEEAAKDFFESLLILFLGSIFTDPNGRIVLKTWTPEIGDPTVRAFKDSRKIAALGYVRSIDEVINSVVVQFKRADRWEFSGFGVAFDSTFIQKDATSITNFGEFTLETQSKWHSSNGNHVENFAQRLIGKFAEPPLNIDFKTGLDGLRSQIGDVIQVTDDKYGFDSLAGEISKIEKKLDEDPKEISIRLRKDDDLQVTWGFLGSEVDEGDGLSPQADLFASATESDKRFAYSNNDYRMF</sequence>
<gene>
    <name evidence="1" type="ORF">LCGC14_0901050</name>
</gene>
<dbReference type="EMBL" id="LAZR01002935">
    <property type="protein sequence ID" value="KKN23821.1"/>
    <property type="molecule type" value="Genomic_DNA"/>
</dbReference>
<proteinExistence type="predicted"/>
<name>A0A0F9RFI7_9ZZZZ</name>
<accession>A0A0F9RFI7</accession>
<dbReference type="AlphaFoldDB" id="A0A0F9RFI7"/>
<reference evidence="1" key="1">
    <citation type="journal article" date="2015" name="Nature">
        <title>Complex archaea that bridge the gap between prokaryotes and eukaryotes.</title>
        <authorList>
            <person name="Spang A."/>
            <person name="Saw J.H."/>
            <person name="Jorgensen S.L."/>
            <person name="Zaremba-Niedzwiedzka K."/>
            <person name="Martijn J."/>
            <person name="Lind A.E."/>
            <person name="van Eijk R."/>
            <person name="Schleper C."/>
            <person name="Guy L."/>
            <person name="Ettema T.J."/>
        </authorList>
    </citation>
    <scope>NUCLEOTIDE SEQUENCE</scope>
</reference>
<protein>
    <submittedName>
        <fullName evidence="1">Uncharacterized protein</fullName>
    </submittedName>
</protein>
<organism evidence="1">
    <name type="scientific">marine sediment metagenome</name>
    <dbReference type="NCBI Taxonomy" id="412755"/>
    <lineage>
        <taxon>unclassified sequences</taxon>
        <taxon>metagenomes</taxon>
        <taxon>ecological metagenomes</taxon>
    </lineage>
</organism>
<evidence type="ECO:0000313" key="1">
    <source>
        <dbReference type="EMBL" id="KKN23821.1"/>
    </source>
</evidence>
<comment type="caution">
    <text evidence="1">The sequence shown here is derived from an EMBL/GenBank/DDBJ whole genome shotgun (WGS) entry which is preliminary data.</text>
</comment>